<dbReference type="Proteomes" id="UP000486351">
    <property type="component" value="Unassembled WGS sequence"/>
</dbReference>
<proteinExistence type="predicted"/>
<name>A0A6G0RQ02_9STRA</name>
<dbReference type="AlphaFoldDB" id="A0A6G0RQ02"/>
<feature type="compositionally biased region" description="Basic residues" evidence="1">
    <location>
        <begin position="126"/>
        <end position="136"/>
    </location>
</feature>
<evidence type="ECO:0000313" key="2">
    <source>
        <dbReference type="EMBL" id="KAE9338506.1"/>
    </source>
</evidence>
<sequence>MEVLTGVRPKLDNVVVFGSSCTEFRDPGKKAWQPRAEVGMIVGKNDEMNRFKVYLPKSRVVITTQHVRKPNMCENMETLNVEQNSKPQEQLLREDPGLSRAIAARDVIAQQRETNPDAIDSPVSSKKLKNGNKKKK</sequence>
<evidence type="ECO:0000313" key="3">
    <source>
        <dbReference type="Proteomes" id="UP000486351"/>
    </source>
</evidence>
<evidence type="ECO:0000256" key="1">
    <source>
        <dbReference type="SAM" id="MobiDB-lite"/>
    </source>
</evidence>
<protein>
    <submittedName>
        <fullName evidence="2">Uncharacterized protein</fullName>
    </submittedName>
</protein>
<dbReference type="EMBL" id="QXFY01000664">
    <property type="protein sequence ID" value="KAE9338506.1"/>
    <property type="molecule type" value="Genomic_DNA"/>
</dbReference>
<accession>A0A6G0RQ02</accession>
<feature type="region of interest" description="Disordered" evidence="1">
    <location>
        <begin position="109"/>
        <end position="136"/>
    </location>
</feature>
<reference evidence="2 3" key="1">
    <citation type="submission" date="2018-09" db="EMBL/GenBank/DDBJ databases">
        <title>Genomic investigation of the strawberry pathogen Phytophthora fragariae indicates pathogenicity is determined by transcriptional variation in three key races.</title>
        <authorList>
            <person name="Adams T.M."/>
            <person name="Armitage A.D."/>
            <person name="Sobczyk M.K."/>
            <person name="Bates H.J."/>
            <person name="Dunwell J.M."/>
            <person name="Nellist C.F."/>
            <person name="Harrison R.J."/>
        </authorList>
    </citation>
    <scope>NUCLEOTIDE SEQUENCE [LARGE SCALE GENOMIC DNA]</scope>
    <source>
        <strain evidence="2 3">NOV-77</strain>
    </source>
</reference>
<organism evidence="2 3">
    <name type="scientific">Phytophthora fragariae</name>
    <dbReference type="NCBI Taxonomy" id="53985"/>
    <lineage>
        <taxon>Eukaryota</taxon>
        <taxon>Sar</taxon>
        <taxon>Stramenopiles</taxon>
        <taxon>Oomycota</taxon>
        <taxon>Peronosporomycetes</taxon>
        <taxon>Peronosporales</taxon>
        <taxon>Peronosporaceae</taxon>
        <taxon>Phytophthora</taxon>
    </lineage>
</organism>
<gene>
    <name evidence="2" type="ORF">PF008_g12026</name>
</gene>
<comment type="caution">
    <text evidence="2">The sequence shown here is derived from an EMBL/GenBank/DDBJ whole genome shotgun (WGS) entry which is preliminary data.</text>
</comment>